<gene>
    <name evidence="1" type="ORF">CFOLD11_14370</name>
</gene>
<proteinExistence type="predicted"/>
<keyword evidence="2" id="KW-1185">Reference proteome</keyword>
<protein>
    <submittedName>
        <fullName evidence="1">Uncharacterized protein</fullName>
    </submittedName>
</protein>
<dbReference type="AlphaFoldDB" id="A0A9W5Y111"/>
<organism evidence="1 2">
    <name type="scientific">Clostridium folliculivorans</name>
    <dbReference type="NCBI Taxonomy" id="2886038"/>
    <lineage>
        <taxon>Bacteria</taxon>
        <taxon>Bacillati</taxon>
        <taxon>Bacillota</taxon>
        <taxon>Clostridia</taxon>
        <taxon>Eubacteriales</taxon>
        <taxon>Clostridiaceae</taxon>
        <taxon>Clostridium</taxon>
    </lineage>
</organism>
<reference evidence="1" key="1">
    <citation type="journal article" date="2023" name="Int. J. Syst. Evol. Microbiol.">
        <title>&lt;i&gt;Clostridium folliculivorans&lt;/i&gt; sp. nov., isolated from soil samples of an organic paddy in Japan.</title>
        <authorList>
            <person name="Tazawa J."/>
            <person name="Kobayashi H."/>
            <person name="Tanizawa Y."/>
            <person name="Uchino A."/>
            <person name="Tanaka F."/>
            <person name="Urashima Y."/>
            <person name="Miura S."/>
            <person name="Sakamoto M."/>
            <person name="Ohkuma M."/>
            <person name="Tohno M."/>
        </authorList>
    </citation>
    <scope>NUCLEOTIDE SEQUENCE</scope>
    <source>
        <strain evidence="1">D1-1</strain>
    </source>
</reference>
<sequence length="65" mass="7676">MEIHKMLTKSLKFNTIVEKFSSRYNRKIKRSIYQLPSFPMYILGKADSQKKLTEEGGFGSFFTDY</sequence>
<evidence type="ECO:0000313" key="2">
    <source>
        <dbReference type="Proteomes" id="UP001057868"/>
    </source>
</evidence>
<dbReference type="Proteomes" id="UP001057868">
    <property type="component" value="Unassembled WGS sequence"/>
</dbReference>
<accession>A0A9W5Y111</accession>
<comment type="caution">
    <text evidence="1">The sequence shown here is derived from an EMBL/GenBank/DDBJ whole genome shotgun (WGS) entry which is preliminary data.</text>
</comment>
<dbReference type="EMBL" id="BQXY01000002">
    <property type="protein sequence ID" value="GKU24611.1"/>
    <property type="molecule type" value="Genomic_DNA"/>
</dbReference>
<name>A0A9W5Y111_9CLOT</name>
<evidence type="ECO:0000313" key="1">
    <source>
        <dbReference type="EMBL" id="GKU24611.1"/>
    </source>
</evidence>